<evidence type="ECO:0000313" key="2">
    <source>
        <dbReference type="Proteomes" id="UP000815325"/>
    </source>
</evidence>
<organism evidence="1 2">
    <name type="scientific">Dunaliella salina</name>
    <name type="common">Green alga</name>
    <name type="synonym">Protococcus salinus</name>
    <dbReference type="NCBI Taxonomy" id="3046"/>
    <lineage>
        <taxon>Eukaryota</taxon>
        <taxon>Viridiplantae</taxon>
        <taxon>Chlorophyta</taxon>
        <taxon>core chlorophytes</taxon>
        <taxon>Chlorophyceae</taxon>
        <taxon>CS clade</taxon>
        <taxon>Chlamydomonadales</taxon>
        <taxon>Dunaliellaceae</taxon>
        <taxon>Dunaliella</taxon>
    </lineage>
</organism>
<dbReference type="EMBL" id="MU069859">
    <property type="protein sequence ID" value="KAF5832629.1"/>
    <property type="molecule type" value="Genomic_DNA"/>
</dbReference>
<accession>A0ABQ7GDE0</accession>
<name>A0ABQ7GDE0_DUNSA</name>
<gene>
    <name evidence="1" type="ORF">DUNSADRAFT_11415</name>
</gene>
<comment type="caution">
    <text evidence="1">The sequence shown here is derived from an EMBL/GenBank/DDBJ whole genome shotgun (WGS) entry which is preliminary data.</text>
</comment>
<proteinExistence type="predicted"/>
<reference evidence="1" key="1">
    <citation type="submission" date="2017-08" db="EMBL/GenBank/DDBJ databases">
        <authorList>
            <person name="Polle J.E."/>
            <person name="Barry K."/>
            <person name="Cushman J."/>
            <person name="Schmutz J."/>
            <person name="Tran D."/>
            <person name="Hathwaick L.T."/>
            <person name="Yim W.C."/>
            <person name="Jenkins J."/>
            <person name="Mckie-Krisberg Z.M."/>
            <person name="Prochnik S."/>
            <person name="Lindquist E."/>
            <person name="Dockter R.B."/>
            <person name="Adam C."/>
            <person name="Molina H."/>
            <person name="Bunkerborg J."/>
            <person name="Jin E."/>
            <person name="Buchheim M."/>
            <person name="Magnuson J."/>
        </authorList>
    </citation>
    <scope>NUCLEOTIDE SEQUENCE</scope>
    <source>
        <strain evidence="1">CCAP 19/18</strain>
    </source>
</reference>
<sequence length="105" mass="11504">MASFLEMPHGLLAGPAFDSCARTSLSKTSKSMRTKVIHACTAITVKPAPADNQQLQTVVDRLRHCCDQGLELKQLSTLMRGEEKQLFSTWGREIAVRGVSTAQTD</sequence>
<keyword evidence="2" id="KW-1185">Reference proteome</keyword>
<protein>
    <recommendedName>
        <fullName evidence="3">Encoded protein</fullName>
    </recommendedName>
</protein>
<evidence type="ECO:0008006" key="3">
    <source>
        <dbReference type="Google" id="ProtNLM"/>
    </source>
</evidence>
<dbReference type="Proteomes" id="UP000815325">
    <property type="component" value="Unassembled WGS sequence"/>
</dbReference>
<evidence type="ECO:0000313" key="1">
    <source>
        <dbReference type="EMBL" id="KAF5832629.1"/>
    </source>
</evidence>